<keyword evidence="2" id="KW-0812">Transmembrane</keyword>
<evidence type="ECO:0000313" key="5">
    <source>
        <dbReference type="Proteomes" id="UP000327000"/>
    </source>
</evidence>
<feature type="transmembrane region" description="Helical" evidence="2">
    <location>
        <begin position="66"/>
        <end position="86"/>
    </location>
</feature>
<organism evidence="4 5">
    <name type="scientific">Streptomyces mobaraensis</name>
    <name type="common">Streptoverticillium mobaraense</name>
    <dbReference type="NCBI Taxonomy" id="35621"/>
    <lineage>
        <taxon>Bacteria</taxon>
        <taxon>Bacillati</taxon>
        <taxon>Actinomycetota</taxon>
        <taxon>Actinomycetes</taxon>
        <taxon>Kitasatosporales</taxon>
        <taxon>Streptomycetaceae</taxon>
        <taxon>Streptomyces</taxon>
    </lineage>
</organism>
<dbReference type="Pfam" id="PF20182">
    <property type="entry name" value="DUF6545"/>
    <property type="match status" value="1"/>
</dbReference>
<dbReference type="InterPro" id="IPR050039">
    <property type="entry name" value="MAB_1171c-like"/>
</dbReference>
<dbReference type="NCBIfam" id="NF042915">
    <property type="entry name" value="MAB_1171c_fam"/>
    <property type="match status" value="1"/>
</dbReference>
<gene>
    <name evidence="4" type="ORF">FRZ00_20255</name>
</gene>
<accession>A0A5N5W4Y1</accession>
<dbReference type="AlphaFoldDB" id="A0A5N5W4Y1"/>
<keyword evidence="2" id="KW-0472">Membrane</keyword>
<evidence type="ECO:0000313" key="4">
    <source>
        <dbReference type="EMBL" id="KAB7841637.1"/>
    </source>
</evidence>
<dbReference type="EMBL" id="VOKX01000040">
    <property type="protein sequence ID" value="KAB7841637.1"/>
    <property type="molecule type" value="Genomic_DNA"/>
</dbReference>
<dbReference type="RefSeq" id="WP_152264444.1">
    <property type="nucleotide sequence ID" value="NZ_VOKX01000040.1"/>
</dbReference>
<keyword evidence="2" id="KW-1133">Transmembrane helix</keyword>
<feature type="compositionally biased region" description="Polar residues" evidence="1">
    <location>
        <begin position="359"/>
        <end position="373"/>
    </location>
</feature>
<feature type="compositionally biased region" description="Low complexity" evidence="1">
    <location>
        <begin position="314"/>
        <end position="358"/>
    </location>
</feature>
<feature type="domain" description="DUF6545" evidence="3">
    <location>
        <begin position="238"/>
        <end position="353"/>
    </location>
</feature>
<dbReference type="Proteomes" id="UP000327000">
    <property type="component" value="Unassembled WGS sequence"/>
</dbReference>
<evidence type="ECO:0000256" key="2">
    <source>
        <dbReference type="SAM" id="Phobius"/>
    </source>
</evidence>
<proteinExistence type="predicted"/>
<protein>
    <recommendedName>
        <fullName evidence="3">DUF6545 domain-containing protein</fullName>
    </recommendedName>
</protein>
<evidence type="ECO:0000256" key="1">
    <source>
        <dbReference type="SAM" id="MobiDB-lite"/>
    </source>
</evidence>
<dbReference type="InterPro" id="IPR046675">
    <property type="entry name" value="DUF6545"/>
</dbReference>
<feature type="transmembrane region" description="Helical" evidence="2">
    <location>
        <begin position="212"/>
        <end position="232"/>
    </location>
</feature>
<sequence length="447" mass="46133">MTDVLACLAGLALIIFGLCRRAALRGDRAVPALRQAHRFAFCLGTALLVLAPTSALAVERAVDVPGLPMLLGDVLRMLAVACLGLLTERPARRGGATALAVALAAPPVLLPALFFAADLRHATGRLTVDGGHRPFLAAYDTVLVLYPAWWLAAAGRTVRARARRTGPGPLRTGLRLLAAAFAAGLVWTAWGLDDVRLALLTGRQTDGDDTVSTALGLLCAVLVAAGGSAAAWPAVRHWWWCLCTYRALTPLWSALHQAFPTTALPTRHPPLALPAPLSPHRLRFALYRRVIEIHDGLLLLRPHFMAMAGGGPAADGRTAADGGTAADDGTAAGESTAADGRATAGAGTDAGARTEAGASTNSASYTGTASPTDSGPRPGAAPADDPHTAATRIAHALRYRTPLPDSPGSPLSAFPVHLPLLPLRPATGTDPAAAQLAAVSRAFARLS</sequence>
<evidence type="ECO:0000259" key="3">
    <source>
        <dbReference type="Pfam" id="PF20182"/>
    </source>
</evidence>
<feature type="transmembrane region" description="Helical" evidence="2">
    <location>
        <begin position="136"/>
        <end position="153"/>
    </location>
</feature>
<comment type="caution">
    <text evidence="4">The sequence shown here is derived from an EMBL/GenBank/DDBJ whole genome shotgun (WGS) entry which is preliminary data.</text>
</comment>
<feature type="compositionally biased region" description="Low complexity" evidence="1">
    <location>
        <begin position="375"/>
        <end position="386"/>
    </location>
</feature>
<reference evidence="4 5" key="1">
    <citation type="journal article" date="2019" name="Microb. Cell Fact.">
        <title>Exploring novel herbicidin analogues by transcriptional regulator overexpression and MS/MS molecular networking.</title>
        <authorList>
            <person name="Shi Y."/>
            <person name="Gu R."/>
            <person name="Li Y."/>
            <person name="Wang X."/>
            <person name="Ren W."/>
            <person name="Li X."/>
            <person name="Wang L."/>
            <person name="Xie Y."/>
            <person name="Hong B."/>
        </authorList>
    </citation>
    <scope>NUCLEOTIDE SEQUENCE [LARGE SCALE GENOMIC DNA]</scope>
    <source>
        <strain evidence="4 5">US-43</strain>
    </source>
</reference>
<keyword evidence="5" id="KW-1185">Reference proteome</keyword>
<feature type="transmembrane region" description="Helical" evidence="2">
    <location>
        <begin position="174"/>
        <end position="192"/>
    </location>
</feature>
<feature type="region of interest" description="Disordered" evidence="1">
    <location>
        <begin position="312"/>
        <end position="386"/>
    </location>
</feature>
<feature type="transmembrane region" description="Helical" evidence="2">
    <location>
        <begin position="98"/>
        <end position="116"/>
    </location>
</feature>
<dbReference type="OrthoDB" id="3685619at2"/>
<name>A0A5N5W4Y1_STRMB</name>